<evidence type="ECO:0000313" key="2">
    <source>
        <dbReference type="EMBL" id="MFD2185729.1"/>
    </source>
</evidence>
<dbReference type="InterPro" id="IPR013783">
    <property type="entry name" value="Ig-like_fold"/>
</dbReference>
<dbReference type="SUPFAM" id="SSF49265">
    <property type="entry name" value="Fibronectin type III"/>
    <property type="match status" value="1"/>
</dbReference>
<dbReference type="EMBL" id="JBHUHY010000002">
    <property type="protein sequence ID" value="MFD2185729.1"/>
    <property type="molecule type" value="Genomic_DNA"/>
</dbReference>
<evidence type="ECO:0000259" key="1">
    <source>
        <dbReference type="PROSITE" id="PS50853"/>
    </source>
</evidence>
<feature type="domain" description="Fibronectin type-III" evidence="1">
    <location>
        <begin position="286"/>
        <end position="378"/>
    </location>
</feature>
<name>A0ABW5AS21_9FLAO</name>
<dbReference type="InterPro" id="IPR003961">
    <property type="entry name" value="FN3_dom"/>
</dbReference>
<accession>A0ABW5AS21</accession>
<proteinExistence type="predicted"/>
<dbReference type="Proteomes" id="UP001597344">
    <property type="component" value="Unassembled WGS sequence"/>
</dbReference>
<comment type="caution">
    <text evidence="2">The sequence shown here is derived from an EMBL/GenBank/DDBJ whole genome shotgun (WGS) entry which is preliminary data.</text>
</comment>
<sequence length="1847" mass="207418">MKPYAHYFLIVLFFFPLWISAQVFPVQANPQVIPPYSLKLSEYGTASSEKLILNLLLTDITEANRQVQLKLFIENNAGLSIRSSDVVMGANPIFLDGGVPLRLSNLDLQPYFSLQNLTGIAPQQYSTPLPEGLYRFCFEVYDALSGQQISRKSCVPVYLVLNDPPFLNLPFRGEQVLMREPQNIVFQWTPRHLNATNVSYEFTLTELWDNQMDPQAAFLAGRPLYQTTTLATTLLYGPGETQLLPDKKYGWRVRAMVSDGISETSVFKNDGYSEIFYFTHTGRCAEPRTIISEATNKTTEKIYWEGVDHLAYDIQYRKKNTGDANQANIWFNEKSLSEYTTIYNLEPGVTYEFRVGGQCMENGPFAYSQISEFTMPIENSDTASYNCGIRPPDIEITNQEPLTSIITNEVFTAGDFPVTVKEITAGNVRYLADERTEEEKERDDEENRGVPVVEESTDGKGIFSGWGYIVVPYLNDTRIKVSFEGIKINTDYQLIEGIVQTDYDKNWGGLTSINDVLDPFEGDNDLRNINLDYDITIDNISIAADGSIVITHPISESTIEYPGGDDIIIMDTNADGTSDIFHVDTDGNIRQGGQLAQGGAINPDNTDGIDSKGDVIELTEKGIKVTFMDASEYAYGFDWIPQGMEQQLGKYYKQIKDVEGNPYNIINKAIGNGKDDIIKAKVAISDNTLSIDDLVIKTEHGENIPYQNLGNGIISVKISGYYTFEYQNIYATIQPKKNKTPKQTVAGVFSLWHLSDKQVNVTIVPVDGAELPSDDVLSAKLNGIFKKASVTFNVTVAPNMGSMKSQVAVGDSGVMSNYTSDMRDIIIQYKKTRSTDPKSYYVFVLGKNTRPSRSVAGFMPLKRQFGFVFSSNLSSAEEGKTSLEGTLAHELGHGVFALEHPFTQLNTTQGKTDWLSDYGNGTKFSHMDWLQMHNPSFKLYWFQDDLDGALNISALTPNGMIMNYTGNGAIIFTDDVPEESNGAVFAILEEGKLYEWKEVSGTANYRAHSYSYNDNKLKSVEIERFSDNVQLQLYWNKGSCDKNEIYQTSSDSVENYLIAEHPSLPKRLTLDLNSRQYEGINLLGIAGCSTDTFCGNVVMKDFEPELQELVRISNAINAKRDVPSATAIAEKVFDLNICGLRTLDYVVVKTLLLRILSQTVFNDNLVSEEAVVKLLLCIPSDNYTDFVNTVVTLRDGQRLDNVIDKMTNDPFPGLSEAGEDNFLTSFSNIVAGSENEEAKWKVFNSVVRAKYESLQEEPIAGLQLGILRSLSWENQEEFNKIPAVFTLFVDMLQDPNISNSLNSYKKIYDIAALRNDHKELFRSFTIADFIVLIKNPNYNYSNMESTQSFPVSTGSYSWLLPLLKGVENEEPLIALQLKEGEYIIEDNYLQNNSAWYRYARTNNFDKNRLDIEPEYFLNTFFEQFSYYLKIGRESNSEFWNRIVTVNCDNINDVVRHINLNENPQSLQAVNQNTRFSFLRTYFNTECRNPLNTEDIDYDSHNLEGTDNSLMKISNSFPTSNKAILRIIESIGLNTIYDKLDTDNFSAFSTWIGMQIMYSGDFIPVDRRFTSFIENSQENRSSLDLDEILQLESNIFSWQNFNSNIIEKTRLRINAVNGSHYDNQILYYNQIVLAHVQSSFSFGGQNFEPGQVIVMPIIQAFALSKKNRAILAGKTAWLTAEVGFFVLGAYQLRVLWKAGSYLRNAALVSDVVGSAAGVLAAALNESAISPELRFRIQMLSLVASAPSLFVGLGSTRLNDQINDAIEEVNVLRSTERLSPSSQRTIVNHLTELGGSGTRVSNIPGGYQAAFRADFGDINAADLGEDFIKAWKNYRDGLNLGTSTSKICN</sequence>
<evidence type="ECO:0000313" key="3">
    <source>
        <dbReference type="Proteomes" id="UP001597344"/>
    </source>
</evidence>
<dbReference type="CDD" id="cd00063">
    <property type="entry name" value="FN3"/>
    <property type="match status" value="1"/>
</dbReference>
<reference evidence="3" key="1">
    <citation type="journal article" date="2019" name="Int. J. Syst. Evol. Microbiol.">
        <title>The Global Catalogue of Microorganisms (GCM) 10K type strain sequencing project: providing services to taxonomists for standard genome sequencing and annotation.</title>
        <authorList>
            <consortium name="The Broad Institute Genomics Platform"/>
            <consortium name="The Broad Institute Genome Sequencing Center for Infectious Disease"/>
            <person name="Wu L."/>
            <person name="Ma J."/>
        </authorList>
    </citation>
    <scope>NUCLEOTIDE SEQUENCE [LARGE SCALE GENOMIC DNA]</scope>
    <source>
        <strain evidence="3">DT92</strain>
    </source>
</reference>
<gene>
    <name evidence="2" type="ORF">ACFSJT_02930</name>
</gene>
<keyword evidence="3" id="KW-1185">Reference proteome</keyword>
<dbReference type="RefSeq" id="WP_378318704.1">
    <property type="nucleotide sequence ID" value="NZ_JBHUHY010000002.1"/>
</dbReference>
<protein>
    <recommendedName>
        <fullName evidence="1">Fibronectin type-III domain-containing protein</fullName>
    </recommendedName>
</protein>
<dbReference type="Gene3D" id="2.60.40.10">
    <property type="entry name" value="Immunoglobulins"/>
    <property type="match status" value="1"/>
</dbReference>
<dbReference type="PROSITE" id="PS50853">
    <property type="entry name" value="FN3"/>
    <property type="match status" value="1"/>
</dbReference>
<dbReference type="InterPro" id="IPR036116">
    <property type="entry name" value="FN3_sf"/>
</dbReference>
<organism evidence="2 3">
    <name type="scientific">Aquimarina celericrescens</name>
    <dbReference type="NCBI Taxonomy" id="1964542"/>
    <lineage>
        <taxon>Bacteria</taxon>
        <taxon>Pseudomonadati</taxon>
        <taxon>Bacteroidota</taxon>
        <taxon>Flavobacteriia</taxon>
        <taxon>Flavobacteriales</taxon>
        <taxon>Flavobacteriaceae</taxon>
        <taxon>Aquimarina</taxon>
    </lineage>
</organism>